<protein>
    <submittedName>
        <fullName evidence="2">Uncharacterized protein</fullName>
    </submittedName>
</protein>
<evidence type="ECO:0000313" key="2">
    <source>
        <dbReference type="EMBL" id="OGG40403.1"/>
    </source>
</evidence>
<feature type="transmembrane region" description="Helical" evidence="1">
    <location>
        <begin position="32"/>
        <end position="57"/>
    </location>
</feature>
<dbReference type="EMBL" id="MFKK01000027">
    <property type="protein sequence ID" value="OGG40403.1"/>
    <property type="molecule type" value="Genomic_DNA"/>
</dbReference>
<keyword evidence="1" id="KW-1133">Transmembrane helix</keyword>
<organism evidence="2 3">
    <name type="scientific">Candidatus Jorgensenbacteria bacterium RIFCSPLOWO2_01_FULL_45_25b</name>
    <dbReference type="NCBI Taxonomy" id="1798471"/>
    <lineage>
        <taxon>Bacteria</taxon>
        <taxon>Candidatus Joergenseniibacteriota</taxon>
    </lineage>
</organism>
<keyword evidence="1" id="KW-0472">Membrane</keyword>
<proteinExistence type="predicted"/>
<gene>
    <name evidence="2" type="ORF">A3A21_03230</name>
</gene>
<sequence>MKFPNLKNLTAQFHDFFDRDPSKREPNPKRDWIILFISFCVVLILAGILHLSLYFWFLALSSKEPTLEGQATTTLSALDVQKVLDRYKQKEILFGQLMSVRPNFRDPSR</sequence>
<accession>A0A1F6BU99</accession>
<dbReference type="AlphaFoldDB" id="A0A1F6BU99"/>
<name>A0A1F6BU99_9BACT</name>
<dbReference type="Proteomes" id="UP000176996">
    <property type="component" value="Unassembled WGS sequence"/>
</dbReference>
<evidence type="ECO:0000256" key="1">
    <source>
        <dbReference type="SAM" id="Phobius"/>
    </source>
</evidence>
<reference evidence="2 3" key="1">
    <citation type="journal article" date="2016" name="Nat. Commun.">
        <title>Thousands of microbial genomes shed light on interconnected biogeochemical processes in an aquifer system.</title>
        <authorList>
            <person name="Anantharaman K."/>
            <person name="Brown C.T."/>
            <person name="Hug L.A."/>
            <person name="Sharon I."/>
            <person name="Castelle C.J."/>
            <person name="Probst A.J."/>
            <person name="Thomas B.C."/>
            <person name="Singh A."/>
            <person name="Wilkins M.J."/>
            <person name="Karaoz U."/>
            <person name="Brodie E.L."/>
            <person name="Williams K.H."/>
            <person name="Hubbard S.S."/>
            <person name="Banfield J.F."/>
        </authorList>
    </citation>
    <scope>NUCLEOTIDE SEQUENCE [LARGE SCALE GENOMIC DNA]</scope>
</reference>
<keyword evidence="1" id="KW-0812">Transmembrane</keyword>
<evidence type="ECO:0000313" key="3">
    <source>
        <dbReference type="Proteomes" id="UP000176996"/>
    </source>
</evidence>
<comment type="caution">
    <text evidence="2">The sequence shown here is derived from an EMBL/GenBank/DDBJ whole genome shotgun (WGS) entry which is preliminary data.</text>
</comment>